<reference evidence="6 7" key="1">
    <citation type="journal article" date="2019" name="Fungal Biol. Biotechnol.">
        <title>Draft genome sequence of fastidious pathogen Ceratobasidium theobromae, which causes vascular-streak dieback in Theobroma cacao.</title>
        <authorList>
            <person name="Ali S.S."/>
            <person name="Asman A."/>
            <person name="Shao J."/>
            <person name="Firmansyah A.P."/>
            <person name="Susilo A.W."/>
            <person name="Rosmana A."/>
            <person name="McMahon P."/>
            <person name="Junaid M."/>
            <person name="Guest D."/>
            <person name="Kheng T.Y."/>
            <person name="Meinhardt L.W."/>
            <person name="Bailey B.A."/>
        </authorList>
    </citation>
    <scope>NUCLEOTIDE SEQUENCE [LARGE SCALE GENOMIC DNA]</scope>
    <source>
        <strain evidence="6 7">CT2</strain>
    </source>
</reference>
<evidence type="ECO:0000256" key="1">
    <source>
        <dbReference type="ARBA" id="ARBA00022574"/>
    </source>
</evidence>
<dbReference type="InterPro" id="IPR001680">
    <property type="entry name" value="WD40_rpt"/>
</dbReference>
<dbReference type="PROSITE" id="PS50897">
    <property type="entry name" value="CTLH"/>
    <property type="match status" value="1"/>
</dbReference>
<dbReference type="Pfam" id="PF23627">
    <property type="entry name" value="LisH_WDR26"/>
    <property type="match status" value="1"/>
</dbReference>
<evidence type="ECO:0000256" key="4">
    <source>
        <dbReference type="SAM" id="MobiDB-lite"/>
    </source>
</evidence>
<dbReference type="GO" id="GO:0034657">
    <property type="term" value="C:GID complex"/>
    <property type="evidence" value="ECO:0007669"/>
    <property type="project" value="TreeGrafter"/>
</dbReference>
<sequence>MMTERERWWICKGIWSARVRSARRAGAAMAVVLVVLSPTTVATVAHSSTSPVQSDSGSVSPTLVASLPGSPLSLEIISEIDFIIDRKRRPIDVLPHTRPLKLARHSIAAPATDHDLRPMRYNHQGSSGDSNGIATNGHSKPSSIVQPPWPTLYEDSPHDREQVVRTLLQALRDVGYTESAAALELESGYRLESDDVAHLRHSVKTGVWDDAAALLRRLGVTVDSERAARFLISQQKYLEQLEAVQPTAALQTLRGELAVYCSDPERLHYLSSLIMCASAADVMERARWDGARGTSRDRLLEELQRLISPSIMLPPRRLDTLLTHARTYQRSTCSYHQVGTQSETFSLYVDHSCTRAQFPTLTTHILAEHLDEVWRLEWSHDGRYLASASQDKTAIIWRIGDLQPDMDPAARECVAERVLSGHEYAVNALAWSPDDKFLLTSAEQVIKMWEVASSTGQKLYELGTLDDKPLPIRVTDLTITPDGARLVAVGTLAVPPPNSQNFDAARQARSMKVFSLASKTELFSVGLSNEVTSVKATTDSRFVLVSHAPDVGTCGFATPPICQSKILFQEVQLWDLDTQRMCQKYTGHYQGKHVIRSCLGGTDESFVLSGSEDQTVYVWRRETGALLEVLSGHGAGCVNDVAWNPREPNLFASCSDDHTIRLWCPPPSGSIVGGESHDRLSR</sequence>
<name>A0A5N5QV70_9AGAM</name>
<dbReference type="InterPro" id="IPR051350">
    <property type="entry name" value="WD_repeat-ST_regulator"/>
</dbReference>
<feature type="compositionally biased region" description="Polar residues" evidence="4">
    <location>
        <begin position="123"/>
        <end position="145"/>
    </location>
</feature>
<dbReference type="Proteomes" id="UP000383932">
    <property type="component" value="Unassembled WGS sequence"/>
</dbReference>
<dbReference type="GO" id="GO:0043161">
    <property type="term" value="P:proteasome-mediated ubiquitin-dependent protein catabolic process"/>
    <property type="evidence" value="ECO:0007669"/>
    <property type="project" value="TreeGrafter"/>
</dbReference>
<accession>A0A5N5QV70</accession>
<dbReference type="SUPFAM" id="SSF50978">
    <property type="entry name" value="WD40 repeat-like"/>
    <property type="match status" value="1"/>
</dbReference>
<evidence type="ECO:0000313" key="7">
    <source>
        <dbReference type="Proteomes" id="UP000383932"/>
    </source>
</evidence>
<feature type="repeat" description="WD" evidence="3">
    <location>
        <begin position="603"/>
        <end position="629"/>
    </location>
</feature>
<dbReference type="Pfam" id="PF00400">
    <property type="entry name" value="WD40"/>
    <property type="match status" value="4"/>
</dbReference>
<dbReference type="EMBL" id="SSOP01000007">
    <property type="protein sequence ID" value="KAB5595662.1"/>
    <property type="molecule type" value="Genomic_DNA"/>
</dbReference>
<feature type="domain" description="CTLH" evidence="5">
    <location>
        <begin position="192"/>
        <end position="248"/>
    </location>
</feature>
<dbReference type="PANTHER" id="PTHR22838">
    <property type="entry name" value="WD REPEAT PROTEIN 26-RELATED"/>
    <property type="match status" value="1"/>
</dbReference>
<dbReference type="PROSITE" id="PS50082">
    <property type="entry name" value="WD_REPEATS_2"/>
    <property type="match status" value="4"/>
</dbReference>
<feature type="region of interest" description="Disordered" evidence="4">
    <location>
        <begin position="116"/>
        <end position="149"/>
    </location>
</feature>
<comment type="caution">
    <text evidence="6">The sequence shown here is derived from an EMBL/GenBank/DDBJ whole genome shotgun (WGS) entry which is preliminary data.</text>
</comment>
<organism evidence="6 7">
    <name type="scientific">Ceratobasidium theobromae</name>
    <dbReference type="NCBI Taxonomy" id="1582974"/>
    <lineage>
        <taxon>Eukaryota</taxon>
        <taxon>Fungi</taxon>
        <taxon>Dikarya</taxon>
        <taxon>Basidiomycota</taxon>
        <taxon>Agaricomycotina</taxon>
        <taxon>Agaricomycetes</taxon>
        <taxon>Cantharellales</taxon>
        <taxon>Ceratobasidiaceae</taxon>
        <taxon>Ceratobasidium</taxon>
    </lineage>
</organism>
<gene>
    <name evidence="6" type="ORF">CTheo_900</name>
</gene>
<proteinExistence type="predicted"/>
<dbReference type="InterPro" id="IPR036322">
    <property type="entry name" value="WD40_repeat_dom_sf"/>
</dbReference>
<keyword evidence="7" id="KW-1185">Reference proteome</keyword>
<dbReference type="PROSITE" id="PS50294">
    <property type="entry name" value="WD_REPEATS_REGION"/>
    <property type="match status" value="2"/>
</dbReference>
<evidence type="ECO:0000259" key="5">
    <source>
        <dbReference type="PROSITE" id="PS50897"/>
    </source>
</evidence>
<dbReference type="OrthoDB" id="972532at2759"/>
<feature type="repeat" description="WD" evidence="3">
    <location>
        <begin position="419"/>
        <end position="459"/>
    </location>
</feature>
<dbReference type="Gene3D" id="2.130.10.10">
    <property type="entry name" value="YVTN repeat-like/Quinoprotein amine dehydrogenase"/>
    <property type="match status" value="2"/>
</dbReference>
<evidence type="ECO:0000256" key="2">
    <source>
        <dbReference type="ARBA" id="ARBA00022737"/>
    </source>
</evidence>
<protein>
    <recommendedName>
        <fullName evidence="5">CTLH domain-containing protein</fullName>
    </recommendedName>
</protein>
<dbReference type="InterPro" id="IPR015943">
    <property type="entry name" value="WD40/YVTN_repeat-like_dom_sf"/>
</dbReference>
<dbReference type="SMART" id="SM00320">
    <property type="entry name" value="WD40"/>
    <property type="match status" value="4"/>
</dbReference>
<evidence type="ECO:0000256" key="3">
    <source>
        <dbReference type="PROSITE-ProRule" id="PRU00221"/>
    </source>
</evidence>
<feature type="repeat" description="WD" evidence="3">
    <location>
        <begin position="638"/>
        <end position="663"/>
    </location>
</feature>
<keyword evidence="1 3" id="KW-0853">WD repeat</keyword>
<feature type="repeat" description="WD" evidence="3">
    <location>
        <begin position="366"/>
        <end position="399"/>
    </location>
</feature>
<dbReference type="InterPro" id="IPR006595">
    <property type="entry name" value="CTLH_C"/>
</dbReference>
<evidence type="ECO:0000313" key="6">
    <source>
        <dbReference type="EMBL" id="KAB5595662.1"/>
    </source>
</evidence>
<dbReference type="PANTHER" id="PTHR22838:SF0">
    <property type="entry name" value="WD REPEAT-CONTAINING PROTEIN 26"/>
    <property type="match status" value="1"/>
</dbReference>
<keyword evidence="2" id="KW-0677">Repeat</keyword>
<dbReference type="AlphaFoldDB" id="A0A5N5QV70"/>